<evidence type="ECO:0000256" key="1">
    <source>
        <dbReference type="ARBA" id="ARBA00022801"/>
    </source>
</evidence>
<keyword evidence="5" id="KW-1185">Reference proteome</keyword>
<reference evidence="4 5" key="1">
    <citation type="submission" date="2019-03" db="EMBL/GenBank/DDBJ databases">
        <title>Draft genome of Massilia hortus sp. nov., a novel bacterial species of the Oxalobacteraceae family.</title>
        <authorList>
            <person name="Peta V."/>
            <person name="Raths R."/>
            <person name="Bucking H."/>
        </authorList>
    </citation>
    <scope>NUCLEOTIDE SEQUENCE [LARGE SCALE GENOMIC DNA]</scope>
    <source>
        <strain evidence="4 5">ONC3</strain>
    </source>
</reference>
<dbReference type="InterPro" id="IPR011990">
    <property type="entry name" value="TPR-like_helical_dom_sf"/>
</dbReference>
<organism evidence="4 5">
    <name type="scientific">Massilia horti</name>
    <dbReference type="NCBI Taxonomy" id="2562153"/>
    <lineage>
        <taxon>Bacteria</taxon>
        <taxon>Pseudomonadati</taxon>
        <taxon>Pseudomonadota</taxon>
        <taxon>Betaproteobacteria</taxon>
        <taxon>Burkholderiales</taxon>
        <taxon>Oxalobacteraceae</taxon>
        <taxon>Telluria group</taxon>
        <taxon>Massilia</taxon>
    </lineage>
</organism>
<dbReference type="SUPFAM" id="SSF81901">
    <property type="entry name" value="HCP-like"/>
    <property type="match status" value="1"/>
</dbReference>
<dbReference type="InterPro" id="IPR001969">
    <property type="entry name" value="Aspartic_peptidase_AS"/>
</dbReference>
<dbReference type="EMBL" id="SPUM01000031">
    <property type="protein sequence ID" value="TFW34052.1"/>
    <property type="molecule type" value="Genomic_DNA"/>
</dbReference>
<dbReference type="Gene3D" id="2.40.70.10">
    <property type="entry name" value="Acid Proteases"/>
    <property type="match status" value="2"/>
</dbReference>
<keyword evidence="1" id="KW-0378">Hydrolase</keyword>
<feature type="signal peptide" evidence="2">
    <location>
        <begin position="1"/>
        <end position="25"/>
    </location>
</feature>
<dbReference type="GO" id="GO:0004190">
    <property type="term" value="F:aspartic-type endopeptidase activity"/>
    <property type="evidence" value="ECO:0007669"/>
    <property type="project" value="InterPro"/>
</dbReference>
<dbReference type="GO" id="GO:0006508">
    <property type="term" value="P:proteolysis"/>
    <property type="evidence" value="ECO:0007669"/>
    <property type="project" value="InterPro"/>
</dbReference>
<feature type="domain" description="Peptidase A2" evidence="3">
    <location>
        <begin position="62"/>
        <end position="102"/>
    </location>
</feature>
<dbReference type="Pfam" id="PF13975">
    <property type="entry name" value="gag-asp_proteas"/>
    <property type="match status" value="2"/>
</dbReference>
<comment type="caution">
    <text evidence="4">The sequence shown here is derived from an EMBL/GenBank/DDBJ whole genome shotgun (WGS) entry which is preliminary data.</text>
</comment>
<dbReference type="PROSITE" id="PS50175">
    <property type="entry name" value="ASP_PROT_RETROV"/>
    <property type="match status" value="1"/>
</dbReference>
<dbReference type="OrthoDB" id="8755602at2"/>
<evidence type="ECO:0000256" key="2">
    <source>
        <dbReference type="SAM" id="SignalP"/>
    </source>
</evidence>
<dbReference type="Pfam" id="PF08238">
    <property type="entry name" value="Sel1"/>
    <property type="match status" value="1"/>
</dbReference>
<dbReference type="Proteomes" id="UP000297258">
    <property type="component" value="Unassembled WGS sequence"/>
</dbReference>
<gene>
    <name evidence="4" type="ORF">E4O92_05200</name>
</gene>
<dbReference type="InterPro" id="IPR006597">
    <property type="entry name" value="Sel1-like"/>
</dbReference>
<evidence type="ECO:0000313" key="5">
    <source>
        <dbReference type="Proteomes" id="UP000297258"/>
    </source>
</evidence>
<dbReference type="PROSITE" id="PS00141">
    <property type="entry name" value="ASP_PROTEASE"/>
    <property type="match status" value="1"/>
</dbReference>
<evidence type="ECO:0000313" key="4">
    <source>
        <dbReference type="EMBL" id="TFW34052.1"/>
    </source>
</evidence>
<dbReference type="CDD" id="cd05483">
    <property type="entry name" value="retropepsin_like_bacteria"/>
    <property type="match status" value="1"/>
</dbReference>
<dbReference type="SMART" id="SM00671">
    <property type="entry name" value="SEL1"/>
    <property type="match status" value="1"/>
</dbReference>
<dbReference type="AlphaFoldDB" id="A0A4Y9T375"/>
<keyword evidence="2" id="KW-0732">Signal</keyword>
<dbReference type="InterPro" id="IPR001995">
    <property type="entry name" value="Peptidase_A2_cat"/>
</dbReference>
<dbReference type="RefSeq" id="WP_135188686.1">
    <property type="nucleotide sequence ID" value="NZ_SPUM01000031.1"/>
</dbReference>
<name>A0A4Y9T375_9BURK</name>
<dbReference type="InterPro" id="IPR021109">
    <property type="entry name" value="Peptidase_aspartic_dom_sf"/>
</dbReference>
<feature type="chain" id="PRO_5021398695" description="Peptidase A2 domain-containing protein" evidence="2">
    <location>
        <begin position="26"/>
        <end position="514"/>
    </location>
</feature>
<sequence length="514" mass="55681">MTTSTLRLPLLFAAGLALLPAALLAAEQAPQCTYVNVATLPIRFAGAGLVPAVDGTIDGTPATMLIDTGSDDTYLTRNATEKRGLALHMTGRYVSGIAGSSRLYWARLKDFGIGPAQSSRKIELPVIGHTTNTLSFDAIAGAPFLFQMDMEISLRDKELKLHRPQNCDDTYLPYWNEQSIVIPFERGHGKSPNPHFTVMLNGHKLEAMIGTGAHHTTLTLAAAKRLGINVDAPGVKRLNDLSGVGAEHVAHWSAPIDTFSIGGEMIRGGEIGIVDSQSNNSADVVLGQDFLRAHRLLFAVGQRKLYLAYLGGDVFARRDGLEPWMRQEAEAGNADAQYRLALMYGAGSGVEKNSAVANNWLELAAASGSPQANLVLGRDLVRRGRYPDAIARINAGLDQLPAERYGELWLYLARLRNGETELAKSELQARTAKHLSDAWPAPIADFYLGKINGDKLLKLAASEDYQPKQRGCEARTYMAEWHTAHGDKDTARALIEARRVECAPPKGAPKPDAG</sequence>
<proteinExistence type="predicted"/>
<dbReference type="Gene3D" id="1.25.40.10">
    <property type="entry name" value="Tetratricopeptide repeat domain"/>
    <property type="match status" value="1"/>
</dbReference>
<protein>
    <recommendedName>
        <fullName evidence="3">Peptidase A2 domain-containing protein</fullName>
    </recommendedName>
</protein>
<evidence type="ECO:0000259" key="3">
    <source>
        <dbReference type="PROSITE" id="PS50175"/>
    </source>
</evidence>
<accession>A0A4Y9T375</accession>
<dbReference type="SUPFAM" id="SSF50630">
    <property type="entry name" value="Acid proteases"/>
    <property type="match status" value="2"/>
</dbReference>
<dbReference type="InterPro" id="IPR034122">
    <property type="entry name" value="Retropepsin-like_bacterial"/>
</dbReference>